<name>A0A8S9GGX6_BRACR</name>
<protein>
    <submittedName>
        <fullName evidence="1">Uncharacterized protein</fullName>
    </submittedName>
</protein>
<dbReference type="AlphaFoldDB" id="A0A8S9GGX6"/>
<reference evidence="1" key="1">
    <citation type="submission" date="2019-12" db="EMBL/GenBank/DDBJ databases">
        <title>Genome sequencing and annotation of Brassica cretica.</title>
        <authorList>
            <person name="Studholme D.J."/>
            <person name="Sarris P.F."/>
        </authorList>
    </citation>
    <scope>NUCLEOTIDE SEQUENCE</scope>
    <source>
        <strain evidence="1">PFS-001/15</strain>
        <tissue evidence="1">Leaf</tissue>
    </source>
</reference>
<organism evidence="1 2">
    <name type="scientific">Brassica cretica</name>
    <name type="common">Mustard</name>
    <dbReference type="NCBI Taxonomy" id="69181"/>
    <lineage>
        <taxon>Eukaryota</taxon>
        <taxon>Viridiplantae</taxon>
        <taxon>Streptophyta</taxon>
        <taxon>Embryophyta</taxon>
        <taxon>Tracheophyta</taxon>
        <taxon>Spermatophyta</taxon>
        <taxon>Magnoliopsida</taxon>
        <taxon>eudicotyledons</taxon>
        <taxon>Gunneridae</taxon>
        <taxon>Pentapetalae</taxon>
        <taxon>rosids</taxon>
        <taxon>malvids</taxon>
        <taxon>Brassicales</taxon>
        <taxon>Brassicaceae</taxon>
        <taxon>Brassiceae</taxon>
        <taxon>Brassica</taxon>
    </lineage>
</organism>
<accession>A0A8S9GGX6</accession>
<comment type="caution">
    <text evidence="1">The sequence shown here is derived from an EMBL/GenBank/DDBJ whole genome shotgun (WGS) entry which is preliminary data.</text>
</comment>
<gene>
    <name evidence="1" type="ORF">F2Q68_00033194</name>
</gene>
<proteinExistence type="predicted"/>
<evidence type="ECO:0000313" key="1">
    <source>
        <dbReference type="EMBL" id="KAF2543608.1"/>
    </source>
</evidence>
<dbReference type="Proteomes" id="UP000712281">
    <property type="component" value="Unassembled WGS sequence"/>
</dbReference>
<dbReference type="EMBL" id="QGKW02002005">
    <property type="protein sequence ID" value="KAF2543608.1"/>
    <property type="molecule type" value="Genomic_DNA"/>
</dbReference>
<sequence length="72" mass="8010">MLLFGLQICSRNRLESTLVGPNLDCSMDGFLEWAVGVAYRETSSLVGLSKPIIENRVKHINGFQEELQIGKS</sequence>
<evidence type="ECO:0000313" key="2">
    <source>
        <dbReference type="Proteomes" id="UP000712281"/>
    </source>
</evidence>